<gene>
    <name evidence="2" type="ORF">MTR67_040030</name>
</gene>
<protein>
    <recommendedName>
        <fullName evidence="4">Rhodanese domain-containing protein</fullName>
    </recommendedName>
</protein>
<evidence type="ECO:0000313" key="2">
    <source>
        <dbReference type="EMBL" id="WMV46645.1"/>
    </source>
</evidence>
<proteinExistence type="predicted"/>
<dbReference type="EMBL" id="CP133620">
    <property type="protein sequence ID" value="WMV46645.1"/>
    <property type="molecule type" value="Genomic_DNA"/>
</dbReference>
<keyword evidence="3" id="KW-1185">Reference proteome</keyword>
<accession>A0AAF0UHW4</accession>
<evidence type="ECO:0000256" key="1">
    <source>
        <dbReference type="SAM" id="MobiDB-lite"/>
    </source>
</evidence>
<feature type="compositionally biased region" description="Pro residues" evidence="1">
    <location>
        <begin position="342"/>
        <end position="355"/>
    </location>
</feature>
<feature type="compositionally biased region" description="Polar residues" evidence="1">
    <location>
        <begin position="282"/>
        <end position="301"/>
    </location>
</feature>
<dbReference type="AlphaFoldDB" id="A0AAF0UHW4"/>
<dbReference type="Gene3D" id="3.40.250.10">
    <property type="entry name" value="Rhodanese-like domain"/>
    <property type="match status" value="1"/>
</dbReference>
<dbReference type="PANTHER" id="PTHR47377:SF3">
    <property type="entry name" value="RHODANESE-LIKE DOMAIN-CONTAINING PROTEIN 4A, CHLOROPLASTIC"/>
    <property type="match status" value="1"/>
</dbReference>
<organism evidence="2 3">
    <name type="scientific">Solanum verrucosum</name>
    <dbReference type="NCBI Taxonomy" id="315347"/>
    <lineage>
        <taxon>Eukaryota</taxon>
        <taxon>Viridiplantae</taxon>
        <taxon>Streptophyta</taxon>
        <taxon>Embryophyta</taxon>
        <taxon>Tracheophyta</taxon>
        <taxon>Spermatophyta</taxon>
        <taxon>Magnoliopsida</taxon>
        <taxon>eudicotyledons</taxon>
        <taxon>Gunneridae</taxon>
        <taxon>Pentapetalae</taxon>
        <taxon>asterids</taxon>
        <taxon>lamiids</taxon>
        <taxon>Solanales</taxon>
        <taxon>Solanaceae</taxon>
        <taxon>Solanoideae</taxon>
        <taxon>Solaneae</taxon>
        <taxon>Solanum</taxon>
    </lineage>
</organism>
<dbReference type="InterPro" id="IPR036873">
    <property type="entry name" value="Rhodanese-like_dom_sf"/>
</dbReference>
<dbReference type="PANTHER" id="PTHR47377">
    <property type="entry name" value="RHODANESE-LIKE DOMAIN-CONTAINING PROTEIN 4, CHLOROPLASTIC"/>
    <property type="match status" value="1"/>
</dbReference>
<name>A0AAF0UHW4_SOLVR</name>
<sequence length="355" mass="39218">MMESLSIGISTCLLVKKHPQSLTSSPKFRCSPTLLCNSIQLNSPKTRNLSPVLQTETPIHLISHKFYLSFLSMTLSFPLTSFASSETTIPTSTKLNLEAILVSIDDFFTKYPFFVAGVSFIWLVVIPLAEEYLQKYKFISAVDAFAKLRDDPTSQLLDIRDNKSLAYLPSPSLRMFNKSEMQVEFRQGDEDAFVKSVFQKFNDPQNTTLCVIDNSKWSSQTSCSFDGNSIKVAELLVKNGLKEAYAIRGGIRGKKGWQEIQETLLPPSVHIYPKKKDKGLQPQGSNNGVIQANESNSQSPSAIGVTQVEQISNGPVKHSADSLSAIKCGPRSSSPYPNYPNLKPPSSPSPSKPQN</sequence>
<reference evidence="2" key="1">
    <citation type="submission" date="2023-08" db="EMBL/GenBank/DDBJ databases">
        <title>A de novo genome assembly of Solanum verrucosum Schlechtendal, a Mexican diploid species geographically isolated from the other diploid A-genome species in potato relatives.</title>
        <authorList>
            <person name="Hosaka K."/>
        </authorList>
    </citation>
    <scope>NUCLEOTIDE SEQUENCE</scope>
    <source>
        <tissue evidence="2">Young leaves</tissue>
    </source>
</reference>
<dbReference type="InterPro" id="IPR044240">
    <property type="entry name" value="STR4-like"/>
</dbReference>
<evidence type="ECO:0000313" key="3">
    <source>
        <dbReference type="Proteomes" id="UP001234989"/>
    </source>
</evidence>
<evidence type="ECO:0008006" key="4">
    <source>
        <dbReference type="Google" id="ProtNLM"/>
    </source>
</evidence>
<feature type="region of interest" description="Disordered" evidence="1">
    <location>
        <begin position="270"/>
        <end position="355"/>
    </location>
</feature>
<dbReference type="Proteomes" id="UP001234989">
    <property type="component" value="Chromosome 9"/>
</dbReference>
<feature type="compositionally biased region" description="Low complexity" evidence="1">
    <location>
        <begin position="332"/>
        <end position="341"/>
    </location>
</feature>
<dbReference type="SUPFAM" id="SSF52821">
    <property type="entry name" value="Rhodanese/Cell cycle control phosphatase"/>
    <property type="match status" value="1"/>
</dbReference>